<reference evidence="2 3" key="1">
    <citation type="submission" date="2008-07" db="EMBL/GenBank/DDBJ databases">
        <authorList>
            <person name="El-Sayed N."/>
            <person name="Caler E."/>
            <person name="Inman J."/>
            <person name="Amedeo P."/>
            <person name="Hass B."/>
            <person name="Wortman J."/>
        </authorList>
    </citation>
    <scope>NUCLEOTIDE SEQUENCE [LARGE SCALE GENOMIC DNA]</scope>
    <source>
        <strain evidence="3">ATCC 50983 / TXsc</strain>
    </source>
</reference>
<dbReference type="RefSeq" id="XP_002782986.1">
    <property type="nucleotide sequence ID" value="XM_002782940.1"/>
</dbReference>
<dbReference type="AlphaFoldDB" id="C5KLA9"/>
<dbReference type="InParanoid" id="C5KLA9"/>
<evidence type="ECO:0000313" key="2">
    <source>
        <dbReference type="EMBL" id="EER14782.1"/>
    </source>
</evidence>
<evidence type="ECO:0000313" key="3">
    <source>
        <dbReference type="Proteomes" id="UP000007800"/>
    </source>
</evidence>
<proteinExistence type="predicted"/>
<feature type="compositionally biased region" description="Polar residues" evidence="1">
    <location>
        <begin position="98"/>
        <end position="129"/>
    </location>
</feature>
<dbReference type="OrthoDB" id="448649at2759"/>
<dbReference type="EMBL" id="GG673921">
    <property type="protein sequence ID" value="EER14782.1"/>
    <property type="molecule type" value="Genomic_DNA"/>
</dbReference>
<accession>C5KLA9</accession>
<feature type="region of interest" description="Disordered" evidence="1">
    <location>
        <begin position="602"/>
        <end position="626"/>
    </location>
</feature>
<protein>
    <submittedName>
        <fullName evidence="2">Uncharacterized protein</fullName>
    </submittedName>
</protein>
<gene>
    <name evidence="2" type="ORF">Pmar_PMAR015327</name>
</gene>
<dbReference type="GeneID" id="9061536"/>
<feature type="region of interest" description="Disordered" evidence="1">
    <location>
        <begin position="169"/>
        <end position="190"/>
    </location>
</feature>
<dbReference type="Proteomes" id="UP000007800">
    <property type="component" value="Unassembled WGS sequence"/>
</dbReference>
<sequence>MSMSSSEDVRARVEDVSAELCKVERSLSKGEEYLFLKGKLLEEYRDLVQDKLIILKAWEDRNWSVCRDAPVITRSLVEGPATSGDIEGPTASGEVERPTTSGEVEGPTTSGEVEGPTTSGEVEGPTTSGEVEGPTTDSEVGKATTPGGADAVIAEESVNDELIKDDVVTDGLPVTTPVSEPDEAASAEVEGKDGVIPGAISLTVETVEGSAAQSLRAHLESLKCPGDIRTIRKALVALVPLVRQQGAVFTSMGGIQVLKALTEEDLAIDLVGRVFCSLCDDDRVSPAVVASIVDLGLLKAVLLALVREGVARLLSVDPRRLTLEIINIISDMDSHQEMLEVPLSLIVDCVREEVITEDIVMESISSSFGINRRRPHACVNLCFAVRRLGESGLTFNGIDSQDLVVSIVKSLQHAQSAPRILAEGTLALEVLGKIDTDLLEMVQGVCRSALSDPGVQKAGLWSIARMSPKLCHHGSVDLRLARVTVDLCIKAMGRYSHDRDVVLVAMGCLLEEMRCFGDDEEAWEAIVQYGFRAGIVILLEEIIVEHGPENPRLAIMAGEIIRTVRRRIPCDKSPLPFTSSPPMGRPFGDVPSEEVPTIEQGEPLPIGRGILKPHSMDASPLEGRLF</sequence>
<organism evidence="3">
    <name type="scientific">Perkinsus marinus (strain ATCC 50983 / TXsc)</name>
    <dbReference type="NCBI Taxonomy" id="423536"/>
    <lineage>
        <taxon>Eukaryota</taxon>
        <taxon>Sar</taxon>
        <taxon>Alveolata</taxon>
        <taxon>Perkinsozoa</taxon>
        <taxon>Perkinsea</taxon>
        <taxon>Perkinsida</taxon>
        <taxon>Perkinsidae</taxon>
        <taxon>Perkinsus</taxon>
    </lineage>
</organism>
<keyword evidence="3" id="KW-1185">Reference proteome</keyword>
<evidence type="ECO:0000256" key="1">
    <source>
        <dbReference type="SAM" id="MobiDB-lite"/>
    </source>
</evidence>
<feature type="region of interest" description="Disordered" evidence="1">
    <location>
        <begin position="79"/>
        <end position="149"/>
    </location>
</feature>
<name>C5KLA9_PERM5</name>